<dbReference type="EMBL" id="CP012673">
    <property type="protein sequence ID" value="AUX46543.1"/>
    <property type="molecule type" value="Genomic_DNA"/>
</dbReference>
<evidence type="ECO:0000313" key="4">
    <source>
        <dbReference type="EMBL" id="AUX46543.1"/>
    </source>
</evidence>
<proteinExistence type="predicted"/>
<feature type="chain" id="PRO_5014966556" evidence="3">
    <location>
        <begin position="27"/>
        <end position="403"/>
    </location>
</feature>
<evidence type="ECO:0000256" key="2">
    <source>
        <dbReference type="ARBA" id="ARBA00022525"/>
    </source>
</evidence>
<feature type="signal peptide" evidence="3">
    <location>
        <begin position="1"/>
        <end position="26"/>
    </location>
</feature>
<sequence length="403" mass="43382">MHRFAHLKLKLASLSLAAGAALVAGAAACGGSASPARPPQPTLEVYARLDSTGVGGITQMPDGRVIIGFHPFYKPKVQVALLNPDRESTTPYPSTEWQSCKNADGSWKSDFNACLDWVLGLHTDQNGVLWLLDSARSTDKAAGRPAGLVPKLVGWNTHQNELERVLPISPEATLTESQHNDFVVDLEHNVIVLADEAIGEGSGGVGDKAALVVVDLSTGESRRLLQGHHSVMPLKEPIRWDVGRPTSGAVDLYVGVDGIALDTNNEWLYFAPLNAYKMYRIRMSDLLDTSLTAAQLGAKVETYADKPFNGGLAIDQDDNLYLTEVGERAVGVIPSDTRKYERLVSDPDMVWPDGVTYNSDGAMYTGAAQLSLTSALQADGAARNKPPYLVYRFKPLAPGTPGF</sequence>
<dbReference type="PROSITE" id="PS51257">
    <property type="entry name" value="PROKAR_LIPOPROTEIN"/>
    <property type="match status" value="1"/>
</dbReference>
<reference evidence="4 5" key="1">
    <citation type="submission" date="2015-09" db="EMBL/GenBank/DDBJ databases">
        <title>Sorangium comparison.</title>
        <authorList>
            <person name="Zaburannyi N."/>
            <person name="Bunk B."/>
            <person name="Overmann J."/>
            <person name="Mueller R."/>
        </authorList>
    </citation>
    <scope>NUCLEOTIDE SEQUENCE [LARGE SCALE GENOMIC DNA]</scope>
    <source>
        <strain evidence="4 5">So ce26</strain>
    </source>
</reference>
<gene>
    <name evidence="4" type="ORF">SOCE26_080490</name>
</gene>
<keyword evidence="2" id="KW-0964">Secreted</keyword>
<protein>
    <submittedName>
        <fullName evidence="4">Major royal jelly protein</fullName>
    </submittedName>
</protein>
<dbReference type="GO" id="GO:0005576">
    <property type="term" value="C:extracellular region"/>
    <property type="evidence" value="ECO:0007669"/>
    <property type="project" value="UniProtKB-SubCell"/>
</dbReference>
<evidence type="ECO:0000256" key="1">
    <source>
        <dbReference type="ARBA" id="ARBA00004613"/>
    </source>
</evidence>
<dbReference type="Pfam" id="PF03022">
    <property type="entry name" value="MRJP"/>
    <property type="match status" value="1"/>
</dbReference>
<organism evidence="4 5">
    <name type="scientific">Sorangium cellulosum</name>
    <name type="common">Polyangium cellulosum</name>
    <dbReference type="NCBI Taxonomy" id="56"/>
    <lineage>
        <taxon>Bacteria</taxon>
        <taxon>Pseudomonadati</taxon>
        <taxon>Myxococcota</taxon>
        <taxon>Polyangia</taxon>
        <taxon>Polyangiales</taxon>
        <taxon>Polyangiaceae</taxon>
        <taxon>Sorangium</taxon>
    </lineage>
</organism>
<dbReference type="AlphaFoldDB" id="A0A2L0F4S5"/>
<accession>A0A2L0F4S5</accession>
<dbReference type="RefSeq" id="WP_199789440.1">
    <property type="nucleotide sequence ID" value="NZ_CP012673.1"/>
</dbReference>
<dbReference type="Proteomes" id="UP000238348">
    <property type="component" value="Chromosome"/>
</dbReference>
<evidence type="ECO:0000256" key="3">
    <source>
        <dbReference type="SAM" id="SignalP"/>
    </source>
</evidence>
<dbReference type="Gene3D" id="2.120.10.30">
    <property type="entry name" value="TolB, C-terminal domain"/>
    <property type="match status" value="1"/>
</dbReference>
<keyword evidence="3" id="KW-0732">Signal</keyword>
<name>A0A2L0F4S5_SORCE</name>
<dbReference type="SUPFAM" id="SSF101898">
    <property type="entry name" value="NHL repeat"/>
    <property type="match status" value="1"/>
</dbReference>
<dbReference type="PANTHER" id="PTHR10009">
    <property type="entry name" value="PROTEIN YELLOW-RELATED"/>
    <property type="match status" value="1"/>
</dbReference>
<dbReference type="PANTHER" id="PTHR10009:SF18">
    <property type="entry name" value="PROTEIN YELLOW-LIKE PROTEIN"/>
    <property type="match status" value="1"/>
</dbReference>
<dbReference type="InterPro" id="IPR011042">
    <property type="entry name" value="6-blade_b-propeller_TolB-like"/>
</dbReference>
<comment type="subcellular location">
    <subcellularLocation>
        <location evidence="1">Secreted</location>
    </subcellularLocation>
</comment>
<dbReference type="InterPro" id="IPR017996">
    <property type="entry name" value="MRJP/yellow-related"/>
</dbReference>
<evidence type="ECO:0000313" key="5">
    <source>
        <dbReference type="Proteomes" id="UP000238348"/>
    </source>
</evidence>